<accession>A0ABV8CBL4</accession>
<protein>
    <submittedName>
        <fullName evidence="1">Uncharacterized protein</fullName>
    </submittedName>
</protein>
<proteinExistence type="predicted"/>
<organism evidence="1 2">
    <name type="scientific">Legionella dresdenensis</name>
    <dbReference type="NCBI Taxonomy" id="450200"/>
    <lineage>
        <taxon>Bacteria</taxon>
        <taxon>Pseudomonadati</taxon>
        <taxon>Pseudomonadota</taxon>
        <taxon>Gammaproteobacteria</taxon>
        <taxon>Legionellales</taxon>
        <taxon>Legionellaceae</taxon>
        <taxon>Legionella</taxon>
    </lineage>
</organism>
<dbReference type="CDD" id="cd22644">
    <property type="entry name" value="DotZ"/>
    <property type="match status" value="1"/>
</dbReference>
<name>A0ABV8CBL4_9GAMM</name>
<dbReference type="Proteomes" id="UP001595758">
    <property type="component" value="Unassembled WGS sequence"/>
</dbReference>
<comment type="caution">
    <text evidence="1">The sequence shown here is derived from an EMBL/GenBank/DDBJ whole genome shotgun (WGS) entry which is preliminary data.</text>
</comment>
<keyword evidence="2" id="KW-1185">Reference proteome</keyword>
<evidence type="ECO:0000313" key="2">
    <source>
        <dbReference type="Proteomes" id="UP001595758"/>
    </source>
</evidence>
<gene>
    <name evidence="1" type="ORF">ACFORL_00850</name>
</gene>
<sequence>MSEIQAENDLTGWVSTYGLVTIQRLLDKYQIKLSPNEIIYTLKTPETFYHRLLRVPLRNIFNGIILQQARDYQLYAQKMFIDFLISPDGSKDEEGPGGGTRYNLEELRTEFVKLNEQYAETETAHKTLIVESQRALIEHAANWNNLLKNAAKAVKGKLSKSGKSEQQILRALIALLTQYEFKTRQINDKHWSTVEQLLGISLTPEAKEIFSNELHALDEFAANTQGLLIEFAGKINDMAVQLKGYRGEFKKVILRAKELIQLLPEYRVNEIQDQENKEALYFDSELGGSDKEE</sequence>
<dbReference type="EMBL" id="JBHSAB010000001">
    <property type="protein sequence ID" value="MFC3907626.1"/>
    <property type="molecule type" value="Genomic_DNA"/>
</dbReference>
<dbReference type="InterPro" id="IPR049719">
    <property type="entry name" value="DotZ-like"/>
</dbReference>
<evidence type="ECO:0000313" key="1">
    <source>
        <dbReference type="EMBL" id="MFC3907626.1"/>
    </source>
</evidence>
<dbReference type="RefSeq" id="WP_382340157.1">
    <property type="nucleotide sequence ID" value="NZ_JBHSAB010000001.1"/>
</dbReference>
<reference evidence="2" key="1">
    <citation type="journal article" date="2019" name="Int. J. Syst. Evol. Microbiol.">
        <title>The Global Catalogue of Microorganisms (GCM) 10K type strain sequencing project: providing services to taxonomists for standard genome sequencing and annotation.</title>
        <authorList>
            <consortium name="The Broad Institute Genomics Platform"/>
            <consortium name="The Broad Institute Genome Sequencing Center for Infectious Disease"/>
            <person name="Wu L."/>
            <person name="Ma J."/>
        </authorList>
    </citation>
    <scope>NUCLEOTIDE SEQUENCE [LARGE SCALE GENOMIC DNA]</scope>
    <source>
        <strain evidence="2">CCUG 59858</strain>
    </source>
</reference>
<dbReference type="Pfam" id="PF23129">
    <property type="entry name" value="DotZ"/>
    <property type="match status" value="1"/>
</dbReference>